<evidence type="ECO:0000259" key="1">
    <source>
        <dbReference type="PROSITE" id="PS50011"/>
    </source>
</evidence>
<dbReference type="OrthoDB" id="5979581at2759"/>
<gene>
    <name evidence="2" type="ORF">CC86DRAFT_420581</name>
</gene>
<evidence type="ECO:0000313" key="3">
    <source>
        <dbReference type="Proteomes" id="UP000799424"/>
    </source>
</evidence>
<dbReference type="PROSITE" id="PS50011">
    <property type="entry name" value="PROTEIN_KINASE_DOM"/>
    <property type="match status" value="1"/>
</dbReference>
<dbReference type="GO" id="GO:0004672">
    <property type="term" value="F:protein kinase activity"/>
    <property type="evidence" value="ECO:0007669"/>
    <property type="project" value="InterPro"/>
</dbReference>
<keyword evidence="3" id="KW-1185">Reference proteome</keyword>
<dbReference type="Proteomes" id="UP000799424">
    <property type="component" value="Unassembled WGS sequence"/>
</dbReference>
<protein>
    <recommendedName>
        <fullName evidence="1">Protein kinase domain-containing protein</fullName>
    </recommendedName>
</protein>
<name>A0A6A6ZTM6_9PLEO</name>
<dbReference type="SUPFAM" id="SSF56112">
    <property type="entry name" value="Protein kinase-like (PK-like)"/>
    <property type="match status" value="1"/>
</dbReference>
<sequence>MSPSDSLMAPPTLPHLFRTIRRLASASDQCGIFLCLPRRIDGEGDSAFVRAVEYKAVSALEAKHIALLPHLRIIKTWALPANVRNEVNVLEHLDNSLYIGSYLASAQITSDAKLSWLCEFPVFGSSLVEYAAKVKGISSWHLAHIFLGLLNAASYVHDEGYAHRSLTPQDVRINLYPRDEKYRYRRYPDIQLVNFGTACALDAWSAQRDVVALLKMMQMCIVDWSDSAPFLAAAWLDVEGAMVTDDPMMLVLRDVRQFLQGDVPTLGEVYEMFFDRLTDLRHGGAEYMSPALTRLLHADLVTGEEMEHALREPVMLQFNTRHEAFVRVIAGEPVVMGPGGHAGMRTNRVMVMRFTNRRADFARIGQEEEMEFDTLFNNEVTDAEPKHG</sequence>
<accession>A0A6A6ZTM6</accession>
<organism evidence="2 3">
    <name type="scientific">Ophiobolus disseminans</name>
    <dbReference type="NCBI Taxonomy" id="1469910"/>
    <lineage>
        <taxon>Eukaryota</taxon>
        <taxon>Fungi</taxon>
        <taxon>Dikarya</taxon>
        <taxon>Ascomycota</taxon>
        <taxon>Pezizomycotina</taxon>
        <taxon>Dothideomycetes</taxon>
        <taxon>Pleosporomycetidae</taxon>
        <taxon>Pleosporales</taxon>
        <taxon>Pleosporineae</taxon>
        <taxon>Phaeosphaeriaceae</taxon>
        <taxon>Ophiobolus</taxon>
    </lineage>
</organism>
<dbReference type="AlphaFoldDB" id="A0A6A6ZTM6"/>
<proteinExistence type="predicted"/>
<evidence type="ECO:0000313" key="2">
    <source>
        <dbReference type="EMBL" id="KAF2824166.1"/>
    </source>
</evidence>
<dbReference type="EMBL" id="MU006230">
    <property type="protein sequence ID" value="KAF2824166.1"/>
    <property type="molecule type" value="Genomic_DNA"/>
</dbReference>
<dbReference type="InterPro" id="IPR011009">
    <property type="entry name" value="Kinase-like_dom_sf"/>
</dbReference>
<dbReference type="Gene3D" id="1.10.510.10">
    <property type="entry name" value="Transferase(Phosphotransferase) domain 1"/>
    <property type="match status" value="1"/>
</dbReference>
<dbReference type="InterPro" id="IPR000719">
    <property type="entry name" value="Prot_kinase_dom"/>
</dbReference>
<feature type="domain" description="Protein kinase" evidence="1">
    <location>
        <begin position="35"/>
        <end position="325"/>
    </location>
</feature>
<reference evidence="2" key="1">
    <citation type="journal article" date="2020" name="Stud. Mycol.">
        <title>101 Dothideomycetes genomes: a test case for predicting lifestyles and emergence of pathogens.</title>
        <authorList>
            <person name="Haridas S."/>
            <person name="Albert R."/>
            <person name="Binder M."/>
            <person name="Bloem J."/>
            <person name="Labutti K."/>
            <person name="Salamov A."/>
            <person name="Andreopoulos B."/>
            <person name="Baker S."/>
            <person name="Barry K."/>
            <person name="Bills G."/>
            <person name="Bluhm B."/>
            <person name="Cannon C."/>
            <person name="Castanera R."/>
            <person name="Culley D."/>
            <person name="Daum C."/>
            <person name="Ezra D."/>
            <person name="Gonzalez J."/>
            <person name="Henrissat B."/>
            <person name="Kuo A."/>
            <person name="Liang C."/>
            <person name="Lipzen A."/>
            <person name="Lutzoni F."/>
            <person name="Magnuson J."/>
            <person name="Mondo S."/>
            <person name="Nolan M."/>
            <person name="Ohm R."/>
            <person name="Pangilinan J."/>
            <person name="Park H.-J."/>
            <person name="Ramirez L."/>
            <person name="Alfaro M."/>
            <person name="Sun H."/>
            <person name="Tritt A."/>
            <person name="Yoshinaga Y."/>
            <person name="Zwiers L.-H."/>
            <person name="Turgeon B."/>
            <person name="Goodwin S."/>
            <person name="Spatafora J."/>
            <person name="Crous P."/>
            <person name="Grigoriev I."/>
        </authorList>
    </citation>
    <scope>NUCLEOTIDE SEQUENCE</scope>
    <source>
        <strain evidence="2">CBS 113818</strain>
    </source>
</reference>
<dbReference type="GO" id="GO:0005524">
    <property type="term" value="F:ATP binding"/>
    <property type="evidence" value="ECO:0007669"/>
    <property type="project" value="InterPro"/>
</dbReference>